<keyword evidence="3" id="KW-1185">Reference proteome</keyword>
<protein>
    <submittedName>
        <fullName evidence="2">Uncharacterized protein</fullName>
    </submittedName>
</protein>
<dbReference type="AlphaFoldDB" id="A0ABD2N8M1"/>
<comment type="caution">
    <text evidence="2">The sequence shown here is derived from an EMBL/GenBank/DDBJ whole genome shotgun (WGS) entry which is preliminary data.</text>
</comment>
<feature type="compositionally biased region" description="Acidic residues" evidence="1">
    <location>
        <begin position="48"/>
        <end position="58"/>
    </location>
</feature>
<proteinExistence type="predicted"/>
<name>A0ABD2N8M1_9CUCU</name>
<evidence type="ECO:0000256" key="1">
    <source>
        <dbReference type="SAM" id="MobiDB-lite"/>
    </source>
</evidence>
<reference evidence="2 3" key="1">
    <citation type="journal article" date="2021" name="BMC Biol.">
        <title>Horizontally acquired antibacterial genes associated with adaptive radiation of ladybird beetles.</title>
        <authorList>
            <person name="Li H.S."/>
            <person name="Tang X.F."/>
            <person name="Huang Y.H."/>
            <person name="Xu Z.Y."/>
            <person name="Chen M.L."/>
            <person name="Du X.Y."/>
            <person name="Qiu B.Y."/>
            <person name="Chen P.T."/>
            <person name="Zhang W."/>
            <person name="Slipinski A."/>
            <person name="Escalona H.E."/>
            <person name="Waterhouse R.M."/>
            <person name="Zwick A."/>
            <person name="Pang H."/>
        </authorList>
    </citation>
    <scope>NUCLEOTIDE SEQUENCE [LARGE SCALE GENOMIC DNA]</scope>
    <source>
        <strain evidence="2">SYSU2018</strain>
    </source>
</reference>
<gene>
    <name evidence="2" type="ORF">HHI36_019871</name>
</gene>
<accession>A0ABD2N8M1</accession>
<sequence>MNMKLTPVYQTFLNTSDLKIFTIRHWDQGKKIGSKTFHVTHFEREVSESSDEEPESTVEDLPANPPIQPVSIFRQSWSERREHLFNFLDKLPKTESHYCPANTKRLYLQCDIASME</sequence>
<organism evidence="2 3">
    <name type="scientific">Cryptolaemus montrouzieri</name>
    <dbReference type="NCBI Taxonomy" id="559131"/>
    <lineage>
        <taxon>Eukaryota</taxon>
        <taxon>Metazoa</taxon>
        <taxon>Ecdysozoa</taxon>
        <taxon>Arthropoda</taxon>
        <taxon>Hexapoda</taxon>
        <taxon>Insecta</taxon>
        <taxon>Pterygota</taxon>
        <taxon>Neoptera</taxon>
        <taxon>Endopterygota</taxon>
        <taxon>Coleoptera</taxon>
        <taxon>Polyphaga</taxon>
        <taxon>Cucujiformia</taxon>
        <taxon>Coccinelloidea</taxon>
        <taxon>Coccinellidae</taxon>
        <taxon>Scymninae</taxon>
        <taxon>Scymnini</taxon>
        <taxon>Cryptolaemus</taxon>
    </lineage>
</organism>
<evidence type="ECO:0000313" key="3">
    <source>
        <dbReference type="Proteomes" id="UP001516400"/>
    </source>
</evidence>
<evidence type="ECO:0000313" key="2">
    <source>
        <dbReference type="EMBL" id="KAL3275100.1"/>
    </source>
</evidence>
<feature type="region of interest" description="Disordered" evidence="1">
    <location>
        <begin position="43"/>
        <end position="66"/>
    </location>
</feature>
<dbReference type="EMBL" id="JABFTP020000083">
    <property type="protein sequence ID" value="KAL3275100.1"/>
    <property type="molecule type" value="Genomic_DNA"/>
</dbReference>
<dbReference type="Proteomes" id="UP001516400">
    <property type="component" value="Unassembled WGS sequence"/>
</dbReference>